<name>X1D1P4_9ZZZZ</name>
<dbReference type="InterPro" id="IPR021457">
    <property type="entry name" value="DUF3108"/>
</dbReference>
<reference evidence="1" key="1">
    <citation type="journal article" date="2014" name="Front. Microbiol.">
        <title>High frequency of phylogenetically diverse reductive dehalogenase-homologous genes in deep subseafloor sedimentary metagenomes.</title>
        <authorList>
            <person name="Kawai M."/>
            <person name="Futagami T."/>
            <person name="Toyoda A."/>
            <person name="Takaki Y."/>
            <person name="Nishi S."/>
            <person name="Hori S."/>
            <person name="Arai W."/>
            <person name="Tsubouchi T."/>
            <person name="Morono Y."/>
            <person name="Uchiyama I."/>
            <person name="Ito T."/>
            <person name="Fujiyama A."/>
            <person name="Inagaki F."/>
            <person name="Takami H."/>
        </authorList>
    </citation>
    <scope>NUCLEOTIDE SEQUENCE</scope>
    <source>
        <strain evidence="1">Expedition CK06-06</strain>
    </source>
</reference>
<accession>X1D1P4</accession>
<dbReference type="Pfam" id="PF11306">
    <property type="entry name" value="DUF3108"/>
    <property type="match status" value="1"/>
</dbReference>
<dbReference type="EMBL" id="BART01022904">
    <property type="protein sequence ID" value="GAH02175.1"/>
    <property type="molecule type" value="Genomic_DNA"/>
</dbReference>
<proteinExistence type="predicted"/>
<protein>
    <recommendedName>
        <fullName evidence="2">DUF3108 domain-containing protein</fullName>
    </recommendedName>
</protein>
<sequence length="142" mass="16421">MKSFFSDIKYNKPWQLIFACIITGIITICGFSTSIKAAEIDFPFYPGEKLTFQLKWSLIPAGKAVLEVLPMETIDGIKSYHFVMTAKTNSFVDIFYKYRSRIDAYTDIKMTHSILYKKKQRVGSKKKEVTVNFNWGKTNFTT</sequence>
<evidence type="ECO:0008006" key="2">
    <source>
        <dbReference type="Google" id="ProtNLM"/>
    </source>
</evidence>
<organism evidence="1">
    <name type="scientific">marine sediment metagenome</name>
    <dbReference type="NCBI Taxonomy" id="412755"/>
    <lineage>
        <taxon>unclassified sequences</taxon>
        <taxon>metagenomes</taxon>
        <taxon>ecological metagenomes</taxon>
    </lineage>
</organism>
<evidence type="ECO:0000313" key="1">
    <source>
        <dbReference type="EMBL" id="GAH02175.1"/>
    </source>
</evidence>
<comment type="caution">
    <text evidence="1">The sequence shown here is derived from an EMBL/GenBank/DDBJ whole genome shotgun (WGS) entry which is preliminary data.</text>
</comment>
<gene>
    <name evidence="1" type="ORF">S01H4_41823</name>
</gene>
<dbReference type="AlphaFoldDB" id="X1D1P4"/>